<protein>
    <submittedName>
        <fullName evidence="1">Uncharacterized protein</fullName>
    </submittedName>
</protein>
<organism evidence="1 2">
    <name type="scientific">Roseinatronobacter monicus</name>
    <dbReference type="NCBI Taxonomy" id="393481"/>
    <lineage>
        <taxon>Bacteria</taxon>
        <taxon>Pseudomonadati</taxon>
        <taxon>Pseudomonadota</taxon>
        <taxon>Alphaproteobacteria</taxon>
        <taxon>Rhodobacterales</taxon>
        <taxon>Paracoccaceae</taxon>
        <taxon>Roseinatronobacter</taxon>
    </lineage>
</organism>
<sequence length="115" mass="13176">MTIQLLETVCDTLKDANLTRGEQDFCEQWLAKSSSYMRTLRFNELEPSAEALATLGSKLGYYSCELARRGDDTSAHWSKILTALRAETQTALEVRVRERWQSVCAQRTKLREKSL</sequence>
<dbReference type="Proteomes" id="UP000320582">
    <property type="component" value="Unassembled WGS sequence"/>
</dbReference>
<gene>
    <name evidence="1" type="ORF">BD293_2948</name>
</gene>
<dbReference type="InterPro" id="IPR046734">
    <property type="entry name" value="DUF6626"/>
</dbReference>
<comment type="caution">
    <text evidence="1">The sequence shown here is derived from an EMBL/GenBank/DDBJ whole genome shotgun (WGS) entry which is preliminary data.</text>
</comment>
<proteinExistence type="predicted"/>
<reference evidence="1 2" key="1">
    <citation type="submission" date="2019-06" db="EMBL/GenBank/DDBJ databases">
        <title>Genomic Encyclopedia of Archaeal and Bacterial Type Strains, Phase II (KMG-II): from individual species to whole genera.</title>
        <authorList>
            <person name="Goeker M."/>
        </authorList>
    </citation>
    <scope>NUCLEOTIDE SEQUENCE [LARGE SCALE GENOMIC DNA]</scope>
    <source>
        <strain evidence="1 2">DSM 18423</strain>
    </source>
</reference>
<keyword evidence="2" id="KW-1185">Reference proteome</keyword>
<dbReference type="AlphaFoldDB" id="A0A543KGX9"/>
<name>A0A543KGX9_9RHOB</name>
<dbReference type="Pfam" id="PF20331">
    <property type="entry name" value="DUF6626"/>
    <property type="match status" value="1"/>
</dbReference>
<accession>A0A543KGX9</accession>
<evidence type="ECO:0000313" key="1">
    <source>
        <dbReference type="EMBL" id="TQM94277.1"/>
    </source>
</evidence>
<dbReference type="EMBL" id="VFPT01000001">
    <property type="protein sequence ID" value="TQM94277.1"/>
    <property type="molecule type" value="Genomic_DNA"/>
</dbReference>
<evidence type="ECO:0000313" key="2">
    <source>
        <dbReference type="Proteomes" id="UP000320582"/>
    </source>
</evidence>